<keyword evidence="2 3" id="KW-0802">TPR repeat</keyword>
<dbReference type="Gene3D" id="1.25.40.10">
    <property type="entry name" value="Tetratricopeptide repeat domain"/>
    <property type="match status" value="3"/>
</dbReference>
<sequence length="594" mass="64832">MTVLGAGEAVRPKDEAVTGKANPVRPGDVSVPDLAAVADKRQPTTTRKSLAAKLLADATRAHERALRRVDLVRSSNTLAALAQSHAALGNDEEALSAAREALELGFRTEEGCAAAWVDPSSVRIATEILTRYGHAESAYEALRRAPVPPSLCLTFASVAAALDKPEEALSTLAPYDNWAVRAFRGYVYASSGEFPKAIGELRRALRDEPNDTDSLLNLAISLWGVGATKKACRIALRATRSAPGRKDASLFYLDLLLDSSDVDRLKHEISLLEDRKVVPDARFLEIQGRALLLRGEWTKAITKLASAGDEAEREGDEATEGRVRSNLVRIKHMHGRLNHAQAAEQLEALVLRFPGNDIVAVNFAEVAGRRRDASVLRRTLSEIEDSTSPARLAYLRHQIAALEGDNGAAAIAAEEWFNLESDNPMAASAAMTAIGIFQGDWPKAIAIAEYALEHFPGQHSIINHSAYVLAMGGRAREAIEIIEAAPEQAERDFVLNATLGLAHLANGDIDQGMRIYRDAADEAEKAKPVWRSLMTIYQGLIVRQLGLDKTTPTRLIDALALVPVPLPEDWEDRPDYLRLQSVCEKNRYPWPPNL</sequence>
<dbReference type="PANTHER" id="PTHR45586:SF1">
    <property type="entry name" value="LIPOPOLYSACCHARIDE ASSEMBLY PROTEIN B"/>
    <property type="match status" value="1"/>
</dbReference>
<organism evidence="5 6">
    <name type="scientific">Mycolicibacterium aichiense</name>
    <dbReference type="NCBI Taxonomy" id="1799"/>
    <lineage>
        <taxon>Bacteria</taxon>
        <taxon>Bacillati</taxon>
        <taxon>Actinomycetota</taxon>
        <taxon>Actinomycetes</taxon>
        <taxon>Mycobacteriales</taxon>
        <taxon>Mycobacteriaceae</taxon>
        <taxon>Mycolicibacterium</taxon>
    </lineage>
</organism>
<evidence type="ECO:0000313" key="5">
    <source>
        <dbReference type="EMBL" id="BBX06606.1"/>
    </source>
</evidence>
<dbReference type="RefSeq" id="WP_115316623.1">
    <property type="nucleotide sequence ID" value="NZ_AP022561.1"/>
</dbReference>
<accession>A0AAD1HM76</accession>
<protein>
    <recommendedName>
        <fullName evidence="7">Tetratricopeptide repeat protein</fullName>
    </recommendedName>
</protein>
<dbReference type="PROSITE" id="PS50005">
    <property type="entry name" value="TPR"/>
    <property type="match status" value="1"/>
</dbReference>
<dbReference type="AlphaFoldDB" id="A0AAD1HM76"/>
<keyword evidence="6" id="KW-1185">Reference proteome</keyword>
<evidence type="ECO:0000256" key="3">
    <source>
        <dbReference type="PROSITE-ProRule" id="PRU00339"/>
    </source>
</evidence>
<proteinExistence type="predicted"/>
<dbReference type="InterPro" id="IPR019734">
    <property type="entry name" value="TPR_rpt"/>
</dbReference>
<feature type="region of interest" description="Disordered" evidence="4">
    <location>
        <begin position="1"/>
        <end position="29"/>
    </location>
</feature>
<evidence type="ECO:0008006" key="7">
    <source>
        <dbReference type="Google" id="ProtNLM"/>
    </source>
</evidence>
<gene>
    <name evidence="5" type="ORF">MAIC_14090</name>
</gene>
<reference evidence="5 6" key="1">
    <citation type="journal article" date="2019" name="Emerg. Microbes Infect.">
        <title>Comprehensive subspecies identification of 175 nontuberculous mycobacteria species based on 7547 genomic profiles.</title>
        <authorList>
            <person name="Matsumoto Y."/>
            <person name="Kinjo T."/>
            <person name="Motooka D."/>
            <person name="Nabeya D."/>
            <person name="Jung N."/>
            <person name="Uechi K."/>
            <person name="Horii T."/>
            <person name="Iida T."/>
            <person name="Fujita J."/>
            <person name="Nakamura S."/>
        </authorList>
    </citation>
    <scope>NUCLEOTIDE SEQUENCE [LARGE SCALE GENOMIC DNA]</scope>
    <source>
        <strain evidence="5 6">JCM 6376</strain>
    </source>
</reference>
<dbReference type="Proteomes" id="UP000467327">
    <property type="component" value="Chromosome"/>
</dbReference>
<evidence type="ECO:0000256" key="1">
    <source>
        <dbReference type="ARBA" id="ARBA00022737"/>
    </source>
</evidence>
<dbReference type="SUPFAM" id="SSF48452">
    <property type="entry name" value="TPR-like"/>
    <property type="match status" value="1"/>
</dbReference>
<dbReference type="InterPro" id="IPR051012">
    <property type="entry name" value="CellSynth/LPSAsmb/PSIAsmb"/>
</dbReference>
<dbReference type="InterPro" id="IPR011990">
    <property type="entry name" value="TPR-like_helical_dom_sf"/>
</dbReference>
<dbReference type="KEGG" id="maic:MAIC_14090"/>
<keyword evidence="1" id="KW-0677">Repeat</keyword>
<evidence type="ECO:0000256" key="2">
    <source>
        <dbReference type="ARBA" id="ARBA00022803"/>
    </source>
</evidence>
<name>A0AAD1HM76_9MYCO</name>
<dbReference type="PANTHER" id="PTHR45586">
    <property type="entry name" value="TPR REPEAT-CONTAINING PROTEIN PA4667"/>
    <property type="match status" value="1"/>
</dbReference>
<feature type="repeat" description="TPR" evidence="3">
    <location>
        <begin position="178"/>
        <end position="211"/>
    </location>
</feature>
<dbReference type="EMBL" id="AP022561">
    <property type="protein sequence ID" value="BBX06606.1"/>
    <property type="molecule type" value="Genomic_DNA"/>
</dbReference>
<evidence type="ECO:0000313" key="6">
    <source>
        <dbReference type="Proteomes" id="UP000467327"/>
    </source>
</evidence>
<evidence type="ECO:0000256" key="4">
    <source>
        <dbReference type="SAM" id="MobiDB-lite"/>
    </source>
</evidence>
<dbReference type="Pfam" id="PF13432">
    <property type="entry name" value="TPR_16"/>
    <property type="match status" value="1"/>
</dbReference>